<keyword evidence="1" id="KW-0812">Transmembrane</keyword>
<dbReference type="STRING" id="1802424.A2480_01110"/>
<comment type="caution">
    <text evidence="2">The sequence shown here is derived from an EMBL/GenBank/DDBJ whole genome shotgun (WGS) entry which is preliminary data.</text>
</comment>
<reference evidence="2 3" key="1">
    <citation type="journal article" date="2016" name="Nat. Commun.">
        <title>Thousands of microbial genomes shed light on interconnected biogeochemical processes in an aquifer system.</title>
        <authorList>
            <person name="Anantharaman K."/>
            <person name="Brown C.T."/>
            <person name="Hug L.A."/>
            <person name="Sharon I."/>
            <person name="Castelle C.J."/>
            <person name="Probst A.J."/>
            <person name="Thomas B.C."/>
            <person name="Singh A."/>
            <person name="Wilkins M.J."/>
            <person name="Karaoz U."/>
            <person name="Brodie E.L."/>
            <person name="Williams K.H."/>
            <person name="Hubbard S.S."/>
            <person name="Banfield J.F."/>
        </authorList>
    </citation>
    <scope>NUCLEOTIDE SEQUENCE [LARGE SCALE GENOMIC DNA]</scope>
</reference>
<evidence type="ECO:0000256" key="1">
    <source>
        <dbReference type="SAM" id="Phobius"/>
    </source>
</evidence>
<dbReference type="EMBL" id="MGFG01000024">
    <property type="protein sequence ID" value="OGM00784.1"/>
    <property type="molecule type" value="Genomic_DNA"/>
</dbReference>
<feature type="transmembrane region" description="Helical" evidence="1">
    <location>
        <begin position="71"/>
        <end position="92"/>
    </location>
</feature>
<proteinExistence type="predicted"/>
<evidence type="ECO:0000313" key="2">
    <source>
        <dbReference type="EMBL" id="OGM00784.1"/>
    </source>
</evidence>
<organism evidence="2 3">
    <name type="scientific">Candidatus Uhrbacteria bacterium RIFOXYC2_FULL_47_19</name>
    <dbReference type="NCBI Taxonomy" id="1802424"/>
    <lineage>
        <taxon>Bacteria</taxon>
        <taxon>Candidatus Uhriibacteriota</taxon>
    </lineage>
</organism>
<keyword evidence="1" id="KW-1133">Transmembrane helix</keyword>
<accession>A0A1F7WD82</accession>
<name>A0A1F7WD82_9BACT</name>
<feature type="transmembrane region" description="Helical" evidence="1">
    <location>
        <begin position="26"/>
        <end position="47"/>
    </location>
</feature>
<protein>
    <submittedName>
        <fullName evidence="2">Uncharacterized protein</fullName>
    </submittedName>
</protein>
<keyword evidence="1" id="KW-0472">Membrane</keyword>
<dbReference type="AlphaFoldDB" id="A0A1F7WD82"/>
<evidence type="ECO:0000313" key="3">
    <source>
        <dbReference type="Proteomes" id="UP000176988"/>
    </source>
</evidence>
<gene>
    <name evidence="2" type="ORF">A2480_01110</name>
</gene>
<dbReference type="Proteomes" id="UP000176988">
    <property type="component" value="Unassembled WGS sequence"/>
</dbReference>
<feature type="transmembrane region" description="Helical" evidence="1">
    <location>
        <begin position="104"/>
        <end position="128"/>
    </location>
</feature>
<sequence>MIWRPRIYGEGRLERLFGLYSRKAELAAVLSLIILLVHWFFLLWFSISRLGTLDFLRLHYTAALGIDWIDVWWKLFVFPGFGLATFLVNAVLSGRLARSHRLLGLVIMWTTVFLEVVFAVGGVMAVLLNG</sequence>